<sequence length="327" mass="34646">MTDQAEGLRRLLARRPLRVVAMLGAKQGAGATTAVINLAAALCHHGKRALVIDEHAVPAAGQSTLADVVAGRVSLESAFSSLDESHGAAVLAAPRGSLARVPGEEQLAALDGGADLVLIDARVDEDGAFSPLAALAHDLVVVMDADAASLTSAYALIKRLHLSHANKQFRLLFNRVAQPSDAQNVYQNLSGVATRYLGVSLTPAGVISRDRERIARAASLGVSVVSAFPAAPAAIDYRRIAADMLHWPWRPIAARAAAAESVTDRLGLRPSAMTDADPRMAGNRNRELSRELLHEAGDEMERQKSKGTVFPLYEKALSRQGYPAHAV</sequence>
<name>A0ABT3ZI71_9BURK</name>
<proteinExistence type="predicted"/>
<dbReference type="InterPro" id="IPR027417">
    <property type="entry name" value="P-loop_NTPase"/>
</dbReference>
<dbReference type="Proteomes" id="UP001082899">
    <property type="component" value="Unassembled WGS sequence"/>
</dbReference>
<reference evidence="3" key="1">
    <citation type="submission" date="2022-11" db="EMBL/GenBank/DDBJ databases">
        <title>Robbsia betulipollinis sp. nov., isolated from pollen of birch (Betula pendula).</title>
        <authorList>
            <person name="Shi H."/>
            <person name="Ambika Manirajan B."/>
            <person name="Ratering S."/>
            <person name="Geissler-Plaum R."/>
            <person name="Schnell S."/>
        </authorList>
    </citation>
    <scope>NUCLEOTIDE SEQUENCE</scope>
    <source>
        <strain evidence="3">Bb-Pol-6</strain>
    </source>
</reference>
<keyword evidence="4" id="KW-1185">Reference proteome</keyword>
<organism evidence="3 4">
    <name type="scientific">Robbsia betulipollinis</name>
    <dbReference type="NCBI Taxonomy" id="2981849"/>
    <lineage>
        <taxon>Bacteria</taxon>
        <taxon>Pseudomonadati</taxon>
        <taxon>Pseudomonadota</taxon>
        <taxon>Betaproteobacteria</taxon>
        <taxon>Burkholderiales</taxon>
        <taxon>Burkholderiaceae</taxon>
        <taxon>Robbsia</taxon>
    </lineage>
</organism>
<gene>
    <name evidence="3" type="ORF">OVY01_01940</name>
</gene>
<evidence type="ECO:0000256" key="1">
    <source>
        <dbReference type="ARBA" id="ARBA00022741"/>
    </source>
</evidence>
<keyword evidence="1" id="KW-0547">Nucleotide-binding</keyword>
<evidence type="ECO:0000313" key="3">
    <source>
        <dbReference type="EMBL" id="MCY0386025.1"/>
    </source>
</evidence>
<dbReference type="RefSeq" id="WP_267845235.1">
    <property type="nucleotide sequence ID" value="NZ_JAPMXC010000001.1"/>
</dbReference>
<dbReference type="PANTHER" id="PTHR43384">
    <property type="entry name" value="SEPTUM SITE-DETERMINING PROTEIN MIND HOMOLOG, CHLOROPLASTIC-RELATED"/>
    <property type="match status" value="1"/>
</dbReference>
<protein>
    <submittedName>
        <fullName evidence="3">MinD/ParA family protein</fullName>
    </submittedName>
</protein>
<evidence type="ECO:0000256" key="2">
    <source>
        <dbReference type="ARBA" id="ARBA00022840"/>
    </source>
</evidence>
<dbReference type="PANTHER" id="PTHR43384:SF6">
    <property type="entry name" value="SEPTUM SITE-DETERMINING PROTEIN MIND HOMOLOG, CHLOROPLASTIC"/>
    <property type="match status" value="1"/>
</dbReference>
<dbReference type="Gene3D" id="3.40.50.300">
    <property type="entry name" value="P-loop containing nucleotide triphosphate hydrolases"/>
    <property type="match status" value="1"/>
</dbReference>
<keyword evidence="2" id="KW-0067">ATP-binding</keyword>
<accession>A0ABT3ZI71</accession>
<evidence type="ECO:0000313" key="4">
    <source>
        <dbReference type="Proteomes" id="UP001082899"/>
    </source>
</evidence>
<dbReference type="SUPFAM" id="SSF52540">
    <property type="entry name" value="P-loop containing nucleoside triphosphate hydrolases"/>
    <property type="match status" value="1"/>
</dbReference>
<comment type="caution">
    <text evidence="3">The sequence shown here is derived from an EMBL/GenBank/DDBJ whole genome shotgun (WGS) entry which is preliminary data.</text>
</comment>
<dbReference type="EMBL" id="JAPMXC010000001">
    <property type="protein sequence ID" value="MCY0386025.1"/>
    <property type="molecule type" value="Genomic_DNA"/>
</dbReference>
<dbReference type="InterPro" id="IPR050625">
    <property type="entry name" value="ParA/MinD_ATPase"/>
</dbReference>